<name>A0ABR6YHG0_9BURK</name>
<accession>A0ABR6YHG0</accession>
<dbReference type="SMART" id="SM00460">
    <property type="entry name" value="TGc"/>
    <property type="match status" value="1"/>
</dbReference>
<reference evidence="2 3" key="1">
    <citation type="submission" date="2020-08" db="EMBL/GenBank/DDBJ databases">
        <title>Novel species isolated from subtropical streams in China.</title>
        <authorList>
            <person name="Lu H."/>
        </authorList>
    </citation>
    <scope>NUCLEOTIDE SEQUENCE [LARGE SCALE GENOMIC DNA]</scope>
    <source>
        <strain evidence="2 3">LX15W</strain>
    </source>
</reference>
<evidence type="ECO:0000313" key="2">
    <source>
        <dbReference type="EMBL" id="MBC3876024.1"/>
    </source>
</evidence>
<feature type="domain" description="Transglutaminase-like" evidence="1">
    <location>
        <begin position="65"/>
        <end position="129"/>
    </location>
</feature>
<dbReference type="InterPro" id="IPR038765">
    <property type="entry name" value="Papain-like_cys_pep_sf"/>
</dbReference>
<gene>
    <name evidence="2" type="ORF">H8K55_20715</name>
</gene>
<dbReference type="Pfam" id="PF01841">
    <property type="entry name" value="Transglut_core"/>
    <property type="match status" value="1"/>
</dbReference>
<dbReference type="RefSeq" id="WP_186944086.1">
    <property type="nucleotide sequence ID" value="NZ_JACOGA010000030.1"/>
</dbReference>
<dbReference type="Gene3D" id="3.10.620.30">
    <property type="match status" value="1"/>
</dbReference>
<protein>
    <submittedName>
        <fullName evidence="2">Transglutaminase family protein</fullName>
    </submittedName>
</protein>
<dbReference type="Proteomes" id="UP000624279">
    <property type="component" value="Unassembled WGS sequence"/>
</dbReference>
<evidence type="ECO:0000313" key="3">
    <source>
        <dbReference type="Proteomes" id="UP000624279"/>
    </source>
</evidence>
<keyword evidence="3" id="KW-1185">Reference proteome</keyword>
<dbReference type="PANTHER" id="PTHR33490">
    <property type="entry name" value="BLR5614 PROTEIN-RELATED"/>
    <property type="match status" value="1"/>
</dbReference>
<dbReference type="PANTHER" id="PTHR33490:SF3">
    <property type="entry name" value="CONSERVED INTEGRAL MEMBRANE PROTEIN"/>
    <property type="match status" value="1"/>
</dbReference>
<comment type="caution">
    <text evidence="2">The sequence shown here is derived from an EMBL/GenBank/DDBJ whole genome shotgun (WGS) entry which is preliminary data.</text>
</comment>
<dbReference type="SUPFAM" id="SSF54001">
    <property type="entry name" value="Cysteine proteinases"/>
    <property type="match status" value="1"/>
</dbReference>
<proteinExistence type="predicted"/>
<dbReference type="EMBL" id="JACOGA010000030">
    <property type="protein sequence ID" value="MBC3876024.1"/>
    <property type="molecule type" value="Genomic_DNA"/>
</dbReference>
<sequence length="190" mass="21559">MQEFLESSTYIDWESDGIRQKAAQLARDYVNETALVKASFEFVRDEIQHSLDYQRNPVTCKASEVLKEGTGFCFAKSHLLAALLRANGIPTALVYQRIAFGELKTSFYLHGLNAVFLNDYGWYRIDPRGLKAGLRSDFSPPLEALPFAPHVDGEVIYEKLWSEPHPNITHLLETSTSYLSVLETLPYINL</sequence>
<organism evidence="2 3">
    <name type="scientific">Undibacterium flavidum</name>
    <dbReference type="NCBI Taxonomy" id="2762297"/>
    <lineage>
        <taxon>Bacteria</taxon>
        <taxon>Pseudomonadati</taxon>
        <taxon>Pseudomonadota</taxon>
        <taxon>Betaproteobacteria</taxon>
        <taxon>Burkholderiales</taxon>
        <taxon>Oxalobacteraceae</taxon>
        <taxon>Undibacterium</taxon>
    </lineage>
</organism>
<dbReference type="InterPro" id="IPR002931">
    <property type="entry name" value="Transglutaminase-like"/>
</dbReference>
<evidence type="ECO:0000259" key="1">
    <source>
        <dbReference type="SMART" id="SM00460"/>
    </source>
</evidence>